<dbReference type="Gene3D" id="3.10.490.10">
    <property type="entry name" value="Gamma-glutamyl cyclotransferase-like"/>
    <property type="match status" value="1"/>
</dbReference>
<keyword evidence="4" id="KW-1185">Reference proteome</keyword>
<organism evidence="3 4">
    <name type="scientific">Pseudooceanicola marinus</name>
    <dbReference type="NCBI Taxonomy" id="396013"/>
    <lineage>
        <taxon>Bacteria</taxon>
        <taxon>Pseudomonadati</taxon>
        <taxon>Pseudomonadota</taxon>
        <taxon>Alphaproteobacteria</taxon>
        <taxon>Rhodobacterales</taxon>
        <taxon>Paracoccaceae</taxon>
        <taxon>Pseudooceanicola</taxon>
    </lineage>
</organism>
<sequence length="249" mass="27465">MPLDPDAFRHHPGLLGKIRDPEESFFRTMVPADLEAEAMRRGGEPITLYTDEEREEMRHATLAPHYGEDIWVFAYGSLMWDPAIYFAELRRATLPGYHRSFCLVDRSGARGTADAPGAMAGLGQGGSCEGLVFRVPAACAEQETEVIWRREMVAPCYHAVFAPVETAQGEVQALCFVADPHAEMIEADLPHAERIRYLATGEGFLGTSREYLENVIAGCRELGIDDPDLDALLAEVDAWPSPAQVATQD</sequence>
<accession>A0A1X7ABF7</accession>
<evidence type="ECO:0000313" key="3">
    <source>
        <dbReference type="EMBL" id="SLN74851.1"/>
    </source>
</evidence>
<evidence type="ECO:0000256" key="1">
    <source>
        <dbReference type="ARBA" id="ARBA00012344"/>
    </source>
</evidence>
<evidence type="ECO:0000256" key="2">
    <source>
        <dbReference type="ARBA" id="ARBA00023239"/>
    </source>
</evidence>
<proteinExistence type="predicted"/>
<dbReference type="GO" id="GO:0006751">
    <property type="term" value="P:glutathione catabolic process"/>
    <property type="evidence" value="ECO:0007669"/>
    <property type="project" value="InterPro"/>
</dbReference>
<dbReference type="EC" id="4.3.2.7" evidence="1"/>
<dbReference type="OrthoDB" id="9795692at2"/>
<dbReference type="InterPro" id="IPR006840">
    <property type="entry name" value="ChaC"/>
</dbReference>
<dbReference type="GO" id="GO:0005737">
    <property type="term" value="C:cytoplasm"/>
    <property type="evidence" value="ECO:0007669"/>
    <property type="project" value="TreeGrafter"/>
</dbReference>
<dbReference type="SUPFAM" id="SSF110857">
    <property type="entry name" value="Gamma-glutamyl cyclotransferase-like"/>
    <property type="match status" value="1"/>
</dbReference>
<name>A0A1X7ABF7_9RHOB</name>
<dbReference type="RefSeq" id="WP_157792262.1">
    <property type="nucleotide sequence ID" value="NZ_FWFN01000013.1"/>
</dbReference>
<gene>
    <name evidence="3" type="ORF">PSM7751_04216</name>
</gene>
<dbReference type="PANTHER" id="PTHR12192:SF2">
    <property type="entry name" value="GLUTATHIONE-SPECIFIC GAMMA-GLUTAMYLCYCLOTRANSFERASE 2"/>
    <property type="match status" value="1"/>
</dbReference>
<dbReference type="Proteomes" id="UP000193963">
    <property type="component" value="Unassembled WGS sequence"/>
</dbReference>
<dbReference type="InterPro" id="IPR013024">
    <property type="entry name" value="GGCT-like"/>
</dbReference>
<keyword evidence="2" id="KW-0456">Lyase</keyword>
<protein>
    <recommendedName>
        <fullName evidence="1">glutathione-specific gamma-glutamylcyclotransferase</fullName>
        <ecNumber evidence="1">4.3.2.7</ecNumber>
    </recommendedName>
</protein>
<reference evidence="3 4" key="1">
    <citation type="submission" date="2017-03" db="EMBL/GenBank/DDBJ databases">
        <authorList>
            <person name="Afonso C.L."/>
            <person name="Miller P.J."/>
            <person name="Scott M.A."/>
            <person name="Spackman E."/>
            <person name="Goraichik I."/>
            <person name="Dimitrov K.M."/>
            <person name="Suarez D.L."/>
            <person name="Swayne D.E."/>
        </authorList>
    </citation>
    <scope>NUCLEOTIDE SEQUENCE [LARGE SCALE GENOMIC DNA]</scope>
    <source>
        <strain evidence="3 4">CECT 7751</strain>
    </source>
</reference>
<dbReference type="GO" id="GO:0061928">
    <property type="term" value="F:glutathione specific gamma-glutamylcyclotransferase activity"/>
    <property type="evidence" value="ECO:0007669"/>
    <property type="project" value="UniProtKB-EC"/>
</dbReference>
<dbReference type="PANTHER" id="PTHR12192">
    <property type="entry name" value="CATION TRANSPORT PROTEIN CHAC-RELATED"/>
    <property type="match status" value="1"/>
</dbReference>
<dbReference type="Pfam" id="PF04752">
    <property type="entry name" value="ChaC"/>
    <property type="match status" value="1"/>
</dbReference>
<dbReference type="EMBL" id="FWFN01000013">
    <property type="protein sequence ID" value="SLN74851.1"/>
    <property type="molecule type" value="Genomic_DNA"/>
</dbReference>
<evidence type="ECO:0000313" key="4">
    <source>
        <dbReference type="Proteomes" id="UP000193963"/>
    </source>
</evidence>
<dbReference type="InterPro" id="IPR036568">
    <property type="entry name" value="GGCT-like_sf"/>
</dbReference>
<dbReference type="AlphaFoldDB" id="A0A1X7ABF7"/>
<dbReference type="CDD" id="cd06661">
    <property type="entry name" value="GGCT_like"/>
    <property type="match status" value="1"/>
</dbReference>